<dbReference type="InterPro" id="IPR013783">
    <property type="entry name" value="Ig-like_fold"/>
</dbReference>
<feature type="domain" description="Pili assembly chaperone N-terminal" evidence="1">
    <location>
        <begin position="33"/>
        <end position="144"/>
    </location>
</feature>
<evidence type="ECO:0000313" key="3">
    <source>
        <dbReference type="Proteomes" id="UP000572072"/>
    </source>
</evidence>
<dbReference type="InterPro" id="IPR050643">
    <property type="entry name" value="Periplasmic_pilus_chap"/>
</dbReference>
<dbReference type="Proteomes" id="UP000572072">
    <property type="component" value="Unassembled WGS sequence"/>
</dbReference>
<dbReference type="GO" id="GO:0030288">
    <property type="term" value="C:outer membrane-bounded periplasmic space"/>
    <property type="evidence" value="ECO:0007669"/>
    <property type="project" value="InterPro"/>
</dbReference>
<evidence type="ECO:0000259" key="1">
    <source>
        <dbReference type="Pfam" id="PF00345"/>
    </source>
</evidence>
<protein>
    <submittedName>
        <fullName evidence="2">Molecular chaperone</fullName>
    </submittedName>
</protein>
<dbReference type="AlphaFoldDB" id="A0A7Y4E0S5"/>
<dbReference type="Pfam" id="PF00345">
    <property type="entry name" value="PapD_N"/>
    <property type="match status" value="1"/>
</dbReference>
<organism evidence="2 3">
    <name type="scientific">Vibrio rotiferianus</name>
    <dbReference type="NCBI Taxonomy" id="190895"/>
    <lineage>
        <taxon>Bacteria</taxon>
        <taxon>Pseudomonadati</taxon>
        <taxon>Pseudomonadota</taxon>
        <taxon>Gammaproteobacteria</taxon>
        <taxon>Vibrionales</taxon>
        <taxon>Vibrionaceae</taxon>
        <taxon>Vibrio</taxon>
    </lineage>
</organism>
<name>A0A7Y4E0S5_9VIBR</name>
<dbReference type="InterPro" id="IPR016147">
    <property type="entry name" value="Pili_assmbl_chaperone_N"/>
</dbReference>
<dbReference type="GO" id="GO:0071555">
    <property type="term" value="P:cell wall organization"/>
    <property type="evidence" value="ECO:0007669"/>
    <property type="project" value="InterPro"/>
</dbReference>
<proteinExistence type="predicted"/>
<dbReference type="RefSeq" id="WP_171357079.1">
    <property type="nucleotide sequence ID" value="NZ_JBEWWM010000009.1"/>
</dbReference>
<dbReference type="PANTHER" id="PTHR30251:SF4">
    <property type="entry name" value="SLR1668 PROTEIN"/>
    <property type="match status" value="1"/>
</dbReference>
<dbReference type="SUPFAM" id="SSF49354">
    <property type="entry name" value="PapD-like"/>
    <property type="match status" value="1"/>
</dbReference>
<dbReference type="InterPro" id="IPR008962">
    <property type="entry name" value="PapD-like_sf"/>
</dbReference>
<dbReference type="Gene3D" id="2.60.40.10">
    <property type="entry name" value="Immunoglobulins"/>
    <property type="match status" value="1"/>
</dbReference>
<dbReference type="PANTHER" id="PTHR30251">
    <property type="entry name" value="PILUS ASSEMBLY CHAPERONE"/>
    <property type="match status" value="1"/>
</dbReference>
<accession>A0A7Y4E0S5</accession>
<sequence>MNKWTYCLLGLFSASSFSYEMSPMYQDLKEVGKQAQGTYTLYNSEDKPLMIESSVYHIHYNQKTKQETSVLDEGSFLILPPQAIIQPNTTQRFVVRYLGKTKLNDTQIYRVNFEQVSITPEVETENSEIEMLFNFSTLAFVSPNDCIPTSSSKVASGELLIENTSRCLLDMSELKFNFESSSKSKSYNWDELSLKSKSIYLLPSQQVSFSLPKELAAYTSVSSKLKSE</sequence>
<comment type="caution">
    <text evidence="2">The sequence shown here is derived from an EMBL/GenBank/DDBJ whole genome shotgun (WGS) entry which is preliminary data.</text>
</comment>
<reference evidence="2 3" key="1">
    <citation type="submission" date="2019-08" db="EMBL/GenBank/DDBJ databases">
        <title>Draft genome sequencing and comparative genomics of hatchery-associated Vibrios.</title>
        <authorList>
            <person name="Kehlet-Delgado H."/>
            <person name="Mueller R.S."/>
        </authorList>
    </citation>
    <scope>NUCLEOTIDE SEQUENCE [LARGE SCALE GENOMIC DNA]</scope>
    <source>
        <strain evidence="2 3">00-78-3</strain>
    </source>
</reference>
<evidence type="ECO:0000313" key="2">
    <source>
        <dbReference type="EMBL" id="NOH47154.1"/>
    </source>
</evidence>
<gene>
    <name evidence="2" type="ORF">F0262_03680</name>
</gene>
<dbReference type="EMBL" id="VTYN01000003">
    <property type="protein sequence ID" value="NOH47154.1"/>
    <property type="molecule type" value="Genomic_DNA"/>
</dbReference>